<comment type="caution">
    <text evidence="3">The sequence shown here is derived from an EMBL/GenBank/DDBJ whole genome shotgun (WGS) entry which is preliminary data.</text>
</comment>
<dbReference type="EMBL" id="JACEIK010005393">
    <property type="protein sequence ID" value="MCE0481398.1"/>
    <property type="molecule type" value="Genomic_DNA"/>
</dbReference>
<organism evidence="3 4">
    <name type="scientific">Datura stramonium</name>
    <name type="common">Jimsonweed</name>
    <name type="synonym">Common thornapple</name>
    <dbReference type="NCBI Taxonomy" id="4076"/>
    <lineage>
        <taxon>Eukaryota</taxon>
        <taxon>Viridiplantae</taxon>
        <taxon>Streptophyta</taxon>
        <taxon>Embryophyta</taxon>
        <taxon>Tracheophyta</taxon>
        <taxon>Spermatophyta</taxon>
        <taxon>Magnoliopsida</taxon>
        <taxon>eudicotyledons</taxon>
        <taxon>Gunneridae</taxon>
        <taxon>Pentapetalae</taxon>
        <taxon>asterids</taxon>
        <taxon>lamiids</taxon>
        <taxon>Solanales</taxon>
        <taxon>Solanaceae</taxon>
        <taxon>Solanoideae</taxon>
        <taxon>Datureae</taxon>
        <taxon>Datura</taxon>
    </lineage>
</organism>
<protein>
    <recommendedName>
        <fullName evidence="5">Transmembrane protein</fullName>
    </recommendedName>
</protein>
<proteinExistence type="predicted"/>
<keyword evidence="4" id="KW-1185">Reference proteome</keyword>
<feature type="region of interest" description="Disordered" evidence="1">
    <location>
        <begin position="76"/>
        <end position="100"/>
    </location>
</feature>
<evidence type="ECO:0000256" key="1">
    <source>
        <dbReference type="SAM" id="MobiDB-lite"/>
    </source>
</evidence>
<gene>
    <name evidence="3" type="ORF">HAX54_039116</name>
</gene>
<reference evidence="3 4" key="1">
    <citation type="journal article" date="2021" name="BMC Genomics">
        <title>Datura genome reveals duplications of psychoactive alkaloid biosynthetic genes and high mutation rate following tissue culture.</title>
        <authorList>
            <person name="Rajewski A."/>
            <person name="Carter-House D."/>
            <person name="Stajich J."/>
            <person name="Litt A."/>
        </authorList>
    </citation>
    <scope>NUCLEOTIDE SEQUENCE [LARGE SCALE GENOMIC DNA]</scope>
    <source>
        <strain evidence="3">AR-01</strain>
    </source>
</reference>
<accession>A0ABS8VKR1</accession>
<name>A0ABS8VKR1_DATST</name>
<evidence type="ECO:0000313" key="3">
    <source>
        <dbReference type="EMBL" id="MCE0481398.1"/>
    </source>
</evidence>
<dbReference type="Proteomes" id="UP000823775">
    <property type="component" value="Unassembled WGS sequence"/>
</dbReference>
<keyword evidence="2" id="KW-0472">Membrane</keyword>
<feature type="transmembrane region" description="Helical" evidence="2">
    <location>
        <begin position="57"/>
        <end position="80"/>
    </location>
</feature>
<keyword evidence="2" id="KW-1133">Transmembrane helix</keyword>
<evidence type="ECO:0000256" key="2">
    <source>
        <dbReference type="SAM" id="Phobius"/>
    </source>
</evidence>
<evidence type="ECO:0000313" key="4">
    <source>
        <dbReference type="Proteomes" id="UP000823775"/>
    </source>
</evidence>
<keyword evidence="2" id="KW-0812">Transmembrane</keyword>
<feature type="compositionally biased region" description="Basic and acidic residues" evidence="1">
    <location>
        <begin position="80"/>
        <end position="100"/>
    </location>
</feature>
<sequence length="100" mass="11623">MKVRLWFECGGFSGSWCGVNGGGSSVVCRWRWKKQREIWWLLVVDGGEEKKRGKGELYVWSGVFLVLFWLENVSLSGGFGDERDKGRERRATDMMKENRE</sequence>
<evidence type="ECO:0008006" key="5">
    <source>
        <dbReference type="Google" id="ProtNLM"/>
    </source>
</evidence>